<dbReference type="GO" id="GO:0046464">
    <property type="term" value="P:acylglycerol catabolic process"/>
    <property type="evidence" value="ECO:0007669"/>
    <property type="project" value="TreeGrafter"/>
</dbReference>
<dbReference type="RefSeq" id="WP_186560680.1">
    <property type="nucleotide sequence ID" value="NZ_JACNMF010000002.1"/>
</dbReference>
<name>A0A923HEZ0_9FLAO</name>
<comment type="caution">
    <text evidence="3">The sequence shown here is derived from an EMBL/GenBank/DDBJ whole genome shotgun (WGS) entry which is preliminary data.</text>
</comment>
<reference evidence="3" key="1">
    <citation type="submission" date="2020-08" db="EMBL/GenBank/DDBJ databases">
        <title>Hyunsoonleella sp. strain SJ7 genome sequencing and assembly.</title>
        <authorList>
            <person name="Kim I."/>
        </authorList>
    </citation>
    <scope>NUCLEOTIDE SEQUENCE</scope>
    <source>
        <strain evidence="3">SJ7</strain>
    </source>
</reference>
<evidence type="ECO:0000313" key="3">
    <source>
        <dbReference type="EMBL" id="MBC3758175.1"/>
    </source>
</evidence>
<dbReference type="Gene3D" id="3.40.50.1820">
    <property type="entry name" value="alpha/beta hydrolase"/>
    <property type="match status" value="1"/>
</dbReference>
<dbReference type="InterPro" id="IPR050266">
    <property type="entry name" value="AB_hydrolase_sf"/>
</dbReference>
<dbReference type="AlphaFoldDB" id="A0A923HEZ0"/>
<dbReference type="PROSITE" id="PS51257">
    <property type="entry name" value="PROKAR_LIPOPROTEIN"/>
    <property type="match status" value="1"/>
</dbReference>
<sequence length="263" mass="29503">MTRLATLLTVLIVALLTSCATSKSARQDNGNTLEYALKGNGSPTIVFESGMGQSLDTWNKIFDSLSQHNRVYAYNRPGYSNSTNNKLPNSVQEVAQQLRENLKKENIEPPYILVGHSLGGLFINMYARLYPDEVAGVVFIDASHPEQFEYFKNEQKLLYNMLISSTKMGKRQYEFDIITSALSSFRGAPEFPNIPITVLTAGKKSSPLETQELREKWLEFQSDLVDLSSKSSQIIVEESGHYIHKKTPCLVISEILKLASNQI</sequence>
<feature type="domain" description="AB hydrolase-1" evidence="2">
    <location>
        <begin position="43"/>
        <end position="155"/>
    </location>
</feature>
<dbReference type="Pfam" id="PF00561">
    <property type="entry name" value="Abhydrolase_1"/>
    <property type="match status" value="1"/>
</dbReference>
<dbReference type="PANTHER" id="PTHR43798">
    <property type="entry name" value="MONOACYLGLYCEROL LIPASE"/>
    <property type="match status" value="1"/>
</dbReference>
<proteinExistence type="predicted"/>
<organism evidence="3 4">
    <name type="scientific">Hyunsoonleella aquatilis</name>
    <dbReference type="NCBI Taxonomy" id="2762758"/>
    <lineage>
        <taxon>Bacteria</taxon>
        <taxon>Pseudomonadati</taxon>
        <taxon>Bacteroidota</taxon>
        <taxon>Flavobacteriia</taxon>
        <taxon>Flavobacteriales</taxon>
        <taxon>Flavobacteriaceae</taxon>
    </lineage>
</organism>
<dbReference type="InterPro" id="IPR029058">
    <property type="entry name" value="AB_hydrolase_fold"/>
</dbReference>
<keyword evidence="1" id="KW-0732">Signal</keyword>
<accession>A0A923HEZ0</accession>
<protein>
    <submittedName>
        <fullName evidence="3">Alpha/beta hydrolase</fullName>
    </submittedName>
</protein>
<keyword evidence="3" id="KW-0378">Hydrolase</keyword>
<evidence type="ECO:0000313" key="4">
    <source>
        <dbReference type="Proteomes" id="UP000656244"/>
    </source>
</evidence>
<keyword evidence="4" id="KW-1185">Reference proteome</keyword>
<dbReference type="Proteomes" id="UP000656244">
    <property type="component" value="Unassembled WGS sequence"/>
</dbReference>
<evidence type="ECO:0000259" key="2">
    <source>
        <dbReference type="Pfam" id="PF00561"/>
    </source>
</evidence>
<feature type="signal peptide" evidence="1">
    <location>
        <begin position="1"/>
        <end position="25"/>
    </location>
</feature>
<dbReference type="GO" id="GO:0047372">
    <property type="term" value="F:monoacylglycerol lipase activity"/>
    <property type="evidence" value="ECO:0007669"/>
    <property type="project" value="TreeGrafter"/>
</dbReference>
<evidence type="ECO:0000256" key="1">
    <source>
        <dbReference type="SAM" id="SignalP"/>
    </source>
</evidence>
<dbReference type="EMBL" id="JACNMF010000002">
    <property type="protein sequence ID" value="MBC3758175.1"/>
    <property type="molecule type" value="Genomic_DNA"/>
</dbReference>
<feature type="chain" id="PRO_5037203608" evidence="1">
    <location>
        <begin position="26"/>
        <end position="263"/>
    </location>
</feature>
<dbReference type="PANTHER" id="PTHR43798:SF5">
    <property type="entry name" value="MONOACYLGLYCEROL LIPASE ABHD6"/>
    <property type="match status" value="1"/>
</dbReference>
<dbReference type="InterPro" id="IPR000073">
    <property type="entry name" value="AB_hydrolase_1"/>
</dbReference>
<dbReference type="SUPFAM" id="SSF53474">
    <property type="entry name" value="alpha/beta-Hydrolases"/>
    <property type="match status" value="1"/>
</dbReference>
<dbReference type="GO" id="GO:0016020">
    <property type="term" value="C:membrane"/>
    <property type="evidence" value="ECO:0007669"/>
    <property type="project" value="TreeGrafter"/>
</dbReference>
<gene>
    <name evidence="3" type="ORF">H7U19_07160</name>
</gene>